<feature type="transmembrane region" description="Helical" evidence="4">
    <location>
        <begin position="428"/>
        <end position="452"/>
    </location>
</feature>
<dbReference type="AlphaFoldDB" id="A0A1Y1X3E9"/>
<evidence type="ECO:0000256" key="1">
    <source>
        <dbReference type="ARBA" id="ARBA00008520"/>
    </source>
</evidence>
<feature type="transmembrane region" description="Helical" evidence="4">
    <location>
        <begin position="497"/>
        <end position="519"/>
    </location>
</feature>
<evidence type="ECO:0000256" key="3">
    <source>
        <dbReference type="ARBA" id="ARBA00022729"/>
    </source>
</evidence>
<keyword evidence="4" id="KW-0812">Transmembrane</keyword>
<evidence type="ECO:0000256" key="5">
    <source>
        <dbReference type="SAM" id="SignalP"/>
    </source>
</evidence>
<name>A0A1Y1X3E9_9FUNG</name>
<dbReference type="Pfam" id="PF13416">
    <property type="entry name" value="SBP_bac_8"/>
    <property type="match status" value="1"/>
</dbReference>
<dbReference type="PANTHER" id="PTHR43649:SF34">
    <property type="entry name" value="ABC TRANSPORTER PERIPLASMIC-BINDING PROTEIN YCJN-RELATED"/>
    <property type="match status" value="1"/>
</dbReference>
<dbReference type="SUPFAM" id="SSF53850">
    <property type="entry name" value="Periplasmic binding protein-like II"/>
    <property type="match status" value="1"/>
</dbReference>
<feature type="transmembrane region" description="Helical" evidence="4">
    <location>
        <begin position="674"/>
        <end position="696"/>
    </location>
</feature>
<dbReference type="PANTHER" id="PTHR43649">
    <property type="entry name" value="ARABINOSE-BINDING PROTEIN-RELATED"/>
    <property type="match status" value="1"/>
</dbReference>
<feature type="chain" id="PRO_5011012268" evidence="5">
    <location>
        <begin position="22"/>
        <end position="762"/>
    </location>
</feature>
<protein>
    <submittedName>
        <fullName evidence="6">Periplasmic binding protein-like II</fullName>
    </submittedName>
</protein>
<dbReference type="InterPro" id="IPR006059">
    <property type="entry name" value="SBP"/>
</dbReference>
<dbReference type="Proteomes" id="UP000193944">
    <property type="component" value="Unassembled WGS sequence"/>
</dbReference>
<dbReference type="InterPro" id="IPR050490">
    <property type="entry name" value="Bact_solute-bd_prot1"/>
</dbReference>
<sequence>MNIKNLLCIVLFFININIIKAVTITGLALAYPDETDFYNSIVEDFNNYSAKNDIDVTLKLTLLMPENFTVELNNFSSLMDTLIYKKSNKYDIYFYYGLYTQQYGKYFLNLDDGIPQEQIDEYDKNIIENTCIYDNHIVGLPITIDIDVLYSNIEYLNKYNKTAPKTWDELIDTTKYILNEERKLNNNELTGFHGLIDESEEGLLFIHQLINSYRKSIDSPYPELKSDETKEALKMLKRISEEVSSGTNFSYEDLIYENFVTGNSLFMKYWYSKIYTKLYELSNVPGEREEITGSIISAYNVAINKYSKKENHKDAFEVMKYITSKSFQKNGIIEKNVLSAQYSLYDDDDVCHAVNCTLLHTLLPSSVLQLNSLDTKKYEIGIDDYIRKYQENVIDYLFHNKNIDEVIKKIDDLTKYYIISGNSGDSSIGFNILFIYLFIAILMILSLIYLVINRYSVSFNCIPKFYFVFTVIGSCIILSSIISIFEDITIIKCHLRRLLLSFGFIISLIPVLYKLFIYFPDQEYIHSWFKDHTPFMNNNDLLEWMNNKIFSKIKKISSWSKKHKFLFPFIFILIDLILNILLVINPYTTEKIITVNGENYQKCSLNQLFGKTIYIIIFVFELLLVLIGLFLIFIEWDIIDIQNYSKYIFTSFIVDFIILIVLLVLEFLPIKNYIAYYIILSVCILIYSIFNYIAIYGRHIMLLYVKDDRSIVFSLYKKENNVTSNEINNNIINSGTDSNIPSKISQSVDSSNNVKMSKPTNN</sequence>
<evidence type="ECO:0000256" key="4">
    <source>
        <dbReference type="SAM" id="Phobius"/>
    </source>
</evidence>
<comment type="similarity">
    <text evidence="1">Belongs to the bacterial solute-binding protein 1 family.</text>
</comment>
<dbReference type="OrthoDB" id="2021138at2759"/>
<organism evidence="6 7">
    <name type="scientific">Anaeromyces robustus</name>
    <dbReference type="NCBI Taxonomy" id="1754192"/>
    <lineage>
        <taxon>Eukaryota</taxon>
        <taxon>Fungi</taxon>
        <taxon>Fungi incertae sedis</taxon>
        <taxon>Chytridiomycota</taxon>
        <taxon>Chytridiomycota incertae sedis</taxon>
        <taxon>Neocallimastigomycetes</taxon>
        <taxon>Neocallimastigales</taxon>
        <taxon>Neocallimastigaceae</taxon>
        <taxon>Anaeromyces</taxon>
    </lineage>
</organism>
<accession>A0A1Y1X3E9</accession>
<feature type="transmembrane region" description="Helical" evidence="4">
    <location>
        <begin position="565"/>
        <end position="584"/>
    </location>
</feature>
<feature type="signal peptide" evidence="5">
    <location>
        <begin position="1"/>
        <end position="21"/>
    </location>
</feature>
<reference evidence="6 7" key="1">
    <citation type="submission" date="2016-08" db="EMBL/GenBank/DDBJ databases">
        <title>A Parts List for Fungal Cellulosomes Revealed by Comparative Genomics.</title>
        <authorList>
            <consortium name="DOE Joint Genome Institute"/>
            <person name="Haitjema C.H."/>
            <person name="Gilmore S.P."/>
            <person name="Henske J.K."/>
            <person name="Solomon K.V."/>
            <person name="De Groot R."/>
            <person name="Kuo A."/>
            <person name="Mondo S.J."/>
            <person name="Salamov A.A."/>
            <person name="Labutti K."/>
            <person name="Zhao Z."/>
            <person name="Chiniquy J."/>
            <person name="Barry K."/>
            <person name="Brewer H.M."/>
            <person name="Purvine S.O."/>
            <person name="Wright A.T."/>
            <person name="Boxma B."/>
            <person name="Van Alen T."/>
            <person name="Hackstein J.H."/>
            <person name="Baker S.E."/>
            <person name="Grigoriev I.V."/>
            <person name="O'Malley M.A."/>
        </authorList>
    </citation>
    <scope>NUCLEOTIDE SEQUENCE [LARGE SCALE GENOMIC DNA]</scope>
    <source>
        <strain evidence="6 7">S4</strain>
    </source>
</reference>
<feature type="transmembrane region" description="Helical" evidence="4">
    <location>
        <begin position="646"/>
        <end position="668"/>
    </location>
</feature>
<keyword evidence="2" id="KW-0813">Transport</keyword>
<keyword evidence="4" id="KW-1133">Transmembrane helix</keyword>
<keyword evidence="3 5" id="KW-0732">Signal</keyword>
<dbReference type="STRING" id="1754192.A0A1Y1X3E9"/>
<keyword evidence="7" id="KW-1185">Reference proteome</keyword>
<comment type="caution">
    <text evidence="6">The sequence shown here is derived from an EMBL/GenBank/DDBJ whole genome shotgun (WGS) entry which is preliminary data.</text>
</comment>
<dbReference type="Gene3D" id="3.40.190.10">
    <property type="entry name" value="Periplasmic binding protein-like II"/>
    <property type="match status" value="1"/>
</dbReference>
<feature type="transmembrane region" description="Helical" evidence="4">
    <location>
        <begin position="613"/>
        <end position="634"/>
    </location>
</feature>
<gene>
    <name evidence="6" type="ORF">BCR32DRAFT_293951</name>
</gene>
<proteinExistence type="inferred from homology"/>
<evidence type="ECO:0000256" key="2">
    <source>
        <dbReference type="ARBA" id="ARBA00022448"/>
    </source>
</evidence>
<reference evidence="6 7" key="2">
    <citation type="submission" date="2016-08" db="EMBL/GenBank/DDBJ databases">
        <title>Pervasive Adenine N6-methylation of Active Genes in Fungi.</title>
        <authorList>
            <consortium name="DOE Joint Genome Institute"/>
            <person name="Mondo S.J."/>
            <person name="Dannebaum R.O."/>
            <person name="Kuo R.C."/>
            <person name="Labutti K."/>
            <person name="Haridas S."/>
            <person name="Kuo A."/>
            <person name="Salamov A."/>
            <person name="Ahrendt S.R."/>
            <person name="Lipzen A."/>
            <person name="Sullivan W."/>
            <person name="Andreopoulos W.B."/>
            <person name="Clum A."/>
            <person name="Lindquist E."/>
            <person name="Daum C."/>
            <person name="Ramamoorthy G.K."/>
            <person name="Gryganskyi A."/>
            <person name="Culley D."/>
            <person name="Magnuson J.K."/>
            <person name="James T.Y."/>
            <person name="O'Malley M.A."/>
            <person name="Stajich J.E."/>
            <person name="Spatafora J.W."/>
            <person name="Visel A."/>
            <person name="Grigoriev I.V."/>
        </authorList>
    </citation>
    <scope>NUCLEOTIDE SEQUENCE [LARGE SCALE GENOMIC DNA]</scope>
    <source>
        <strain evidence="6 7">S4</strain>
    </source>
</reference>
<evidence type="ECO:0000313" key="7">
    <source>
        <dbReference type="Proteomes" id="UP000193944"/>
    </source>
</evidence>
<keyword evidence="4" id="KW-0472">Membrane</keyword>
<feature type="transmembrane region" description="Helical" evidence="4">
    <location>
        <begin position="464"/>
        <end position="485"/>
    </location>
</feature>
<dbReference type="EMBL" id="MCFG01000152">
    <property type="protein sequence ID" value="ORX80195.1"/>
    <property type="molecule type" value="Genomic_DNA"/>
</dbReference>
<evidence type="ECO:0000313" key="6">
    <source>
        <dbReference type="EMBL" id="ORX80195.1"/>
    </source>
</evidence>